<keyword evidence="2" id="KW-1185">Reference proteome</keyword>
<evidence type="ECO:0000313" key="2">
    <source>
        <dbReference type="Proteomes" id="UP000000768"/>
    </source>
</evidence>
<dbReference type="AlphaFoldDB" id="A0A1Z5RGK2"/>
<name>A0A1Z5RGK2_SORBI</name>
<protein>
    <submittedName>
        <fullName evidence="1">Uncharacterized protein</fullName>
    </submittedName>
</protein>
<dbReference type="Gramene" id="OQU82903">
    <property type="protein sequence ID" value="OQU82903"/>
    <property type="gene ID" value="SORBI_3005G042250"/>
</dbReference>
<dbReference type="EMBL" id="CM000764">
    <property type="protein sequence ID" value="OQU82903.1"/>
    <property type="molecule type" value="Genomic_DNA"/>
</dbReference>
<dbReference type="InParanoid" id="A0A1Z5RGK2"/>
<dbReference type="Proteomes" id="UP000000768">
    <property type="component" value="Chromosome 5"/>
</dbReference>
<reference evidence="2" key="2">
    <citation type="journal article" date="2018" name="Plant J.">
        <title>The Sorghum bicolor reference genome: improved assembly, gene annotations, a transcriptome atlas, and signatures of genome organization.</title>
        <authorList>
            <person name="McCormick R.F."/>
            <person name="Truong S.K."/>
            <person name="Sreedasyam A."/>
            <person name="Jenkins J."/>
            <person name="Shu S."/>
            <person name="Sims D."/>
            <person name="Kennedy M."/>
            <person name="Amirebrahimi M."/>
            <person name="Weers B.D."/>
            <person name="McKinley B."/>
            <person name="Mattison A."/>
            <person name="Morishige D.T."/>
            <person name="Grimwood J."/>
            <person name="Schmutz J."/>
            <person name="Mullet J.E."/>
        </authorList>
    </citation>
    <scope>NUCLEOTIDE SEQUENCE [LARGE SCALE GENOMIC DNA]</scope>
    <source>
        <strain evidence="2">cv. BTx623</strain>
    </source>
</reference>
<proteinExistence type="predicted"/>
<organism evidence="1 2">
    <name type="scientific">Sorghum bicolor</name>
    <name type="common">Sorghum</name>
    <name type="synonym">Sorghum vulgare</name>
    <dbReference type="NCBI Taxonomy" id="4558"/>
    <lineage>
        <taxon>Eukaryota</taxon>
        <taxon>Viridiplantae</taxon>
        <taxon>Streptophyta</taxon>
        <taxon>Embryophyta</taxon>
        <taxon>Tracheophyta</taxon>
        <taxon>Spermatophyta</taxon>
        <taxon>Magnoliopsida</taxon>
        <taxon>Liliopsida</taxon>
        <taxon>Poales</taxon>
        <taxon>Poaceae</taxon>
        <taxon>PACMAD clade</taxon>
        <taxon>Panicoideae</taxon>
        <taxon>Andropogonodae</taxon>
        <taxon>Andropogoneae</taxon>
        <taxon>Sorghinae</taxon>
        <taxon>Sorghum</taxon>
    </lineage>
</organism>
<evidence type="ECO:0000313" key="1">
    <source>
        <dbReference type="EMBL" id="OQU82903.1"/>
    </source>
</evidence>
<reference evidence="1 2" key="1">
    <citation type="journal article" date="2009" name="Nature">
        <title>The Sorghum bicolor genome and the diversification of grasses.</title>
        <authorList>
            <person name="Paterson A.H."/>
            <person name="Bowers J.E."/>
            <person name="Bruggmann R."/>
            <person name="Dubchak I."/>
            <person name="Grimwood J."/>
            <person name="Gundlach H."/>
            <person name="Haberer G."/>
            <person name="Hellsten U."/>
            <person name="Mitros T."/>
            <person name="Poliakov A."/>
            <person name="Schmutz J."/>
            <person name="Spannagl M."/>
            <person name="Tang H."/>
            <person name="Wang X."/>
            <person name="Wicker T."/>
            <person name="Bharti A.K."/>
            <person name="Chapman J."/>
            <person name="Feltus F.A."/>
            <person name="Gowik U."/>
            <person name="Grigoriev I.V."/>
            <person name="Lyons E."/>
            <person name="Maher C.A."/>
            <person name="Martis M."/>
            <person name="Narechania A."/>
            <person name="Otillar R.P."/>
            <person name="Penning B.W."/>
            <person name="Salamov A.A."/>
            <person name="Wang Y."/>
            <person name="Zhang L."/>
            <person name="Carpita N.C."/>
            <person name="Freeling M."/>
            <person name="Gingle A.R."/>
            <person name="Hash C.T."/>
            <person name="Keller B."/>
            <person name="Klein P."/>
            <person name="Kresovich S."/>
            <person name="McCann M.C."/>
            <person name="Ming R."/>
            <person name="Peterson D.G."/>
            <person name="Mehboob-ur-Rahman"/>
            <person name="Ware D."/>
            <person name="Westhoff P."/>
            <person name="Mayer K.F."/>
            <person name="Messing J."/>
            <person name="Rokhsar D.S."/>
        </authorList>
    </citation>
    <scope>NUCLEOTIDE SEQUENCE [LARGE SCALE GENOMIC DNA]</scope>
    <source>
        <strain evidence="2">cv. BTx623</strain>
    </source>
</reference>
<gene>
    <name evidence="1" type="ORF">SORBI_3005G042250</name>
</gene>
<sequence length="75" mass="8048">MSAWCSGCLLRAHPQDQMHALVSQLLCSRGQALAARSTVARARAAGSMVPSPAPPHHAFAFISMAAEGTHRHHRH</sequence>
<accession>A0A1Z5RGK2</accession>